<evidence type="ECO:0000256" key="1">
    <source>
        <dbReference type="ARBA" id="ARBA00022670"/>
    </source>
</evidence>
<dbReference type="GO" id="GO:0004222">
    <property type="term" value="F:metalloendopeptidase activity"/>
    <property type="evidence" value="ECO:0007669"/>
    <property type="project" value="UniProtKB-UniRule"/>
</dbReference>
<dbReference type="Pfam" id="PF01432">
    <property type="entry name" value="Peptidase_M3"/>
    <property type="match status" value="1"/>
</dbReference>
<evidence type="ECO:0000256" key="5">
    <source>
        <dbReference type="ARBA" id="ARBA00023049"/>
    </source>
</evidence>
<evidence type="ECO:0000256" key="3">
    <source>
        <dbReference type="ARBA" id="ARBA00022801"/>
    </source>
</evidence>
<dbReference type="Pfam" id="PF08439">
    <property type="entry name" value="Peptidase_M3_N"/>
    <property type="match status" value="1"/>
</dbReference>
<dbReference type="NCBIfam" id="TIGR00181">
    <property type="entry name" value="pepF"/>
    <property type="match status" value="1"/>
</dbReference>
<dbReference type="InterPro" id="IPR004438">
    <property type="entry name" value="Peptidase_M3B"/>
</dbReference>
<keyword evidence="5 6" id="KW-0482">Metalloprotease</keyword>
<organism evidence="9 10">
    <name type="scientific">Candidatus Limadaptatus stercorigallinarum</name>
    <dbReference type="NCBI Taxonomy" id="2840845"/>
    <lineage>
        <taxon>Bacteria</taxon>
        <taxon>Bacillati</taxon>
        <taxon>Bacillota</taxon>
        <taxon>Clostridia</taxon>
        <taxon>Eubacteriales</taxon>
        <taxon>Candidatus Limadaptatus</taxon>
    </lineage>
</organism>
<proteinExistence type="inferred from homology"/>
<dbReference type="Gene3D" id="1.20.140.70">
    <property type="entry name" value="Oligopeptidase f, N-terminal domain"/>
    <property type="match status" value="1"/>
</dbReference>
<dbReference type="InterPro" id="IPR001567">
    <property type="entry name" value="Pept_M3A_M3B_dom"/>
</dbReference>
<dbReference type="CDD" id="cd09608">
    <property type="entry name" value="M3B_PepF"/>
    <property type="match status" value="1"/>
</dbReference>
<dbReference type="EC" id="3.4.24.-" evidence="6"/>
<keyword evidence="2 6" id="KW-0479">Metal-binding</keyword>
<sequence>MKLRNRNEIAAEYKWRLEDIFPSDEAWEECFFALSERMGGILSYKGRLADEDALYDCLKLDTSLSHDISKLYQYARMRRDEDTRVALYQGMTDRADSLAVRLSSLTSFLTPELASLPAEKLKELAGKKKFSDWSVMLGEVIRNKEIILPEREEKLLREAGIFADTAEEVFSMFDNADVKFEDVRDDKGRKVEVSHGTYSLLLQNPSQKVRKAAFESMFGAYRAHINTLAANYAGNVKKDWFFAKIRGFKSSLERSMFAENVPPTCYEKLLEAVGRGTKSLHRYVALRRRMLGVKELNMYDLHVPLVDEAKLAMPYEKAVETVKSALKVMGSEYGDILASAFTDGWVDVYENRGKRSGAYSWGCYGVHPFVLLNYTETTHDVFTIAHELGHAIHSYYSNANQPEEKAGYEIFVAEIASTVNEVLLLKHLLKTAEGKDRVYLLSYYLDMFRTTLFRQTMFAEFEAEAHALAERGEPVTADALCAAYYALNKKYYGRAVKHNDEIRYEWARIPHFYSSFYVYKYATGLTAAVTIADNLTERGAEYFEKYKKFLSAGGSLPPLDILRLAEVDLESDAPYERAMREFADTLDELEKMYEEGAAGMKRK</sequence>
<evidence type="ECO:0000256" key="2">
    <source>
        <dbReference type="ARBA" id="ARBA00022723"/>
    </source>
</evidence>
<feature type="domain" description="Oligopeptidase F N-terminal" evidence="8">
    <location>
        <begin position="112"/>
        <end position="180"/>
    </location>
</feature>
<comment type="caution">
    <text evidence="9">The sequence shown here is derived from an EMBL/GenBank/DDBJ whole genome shotgun (WGS) entry which is preliminary data.</text>
</comment>
<dbReference type="GO" id="GO:0006518">
    <property type="term" value="P:peptide metabolic process"/>
    <property type="evidence" value="ECO:0007669"/>
    <property type="project" value="TreeGrafter"/>
</dbReference>
<evidence type="ECO:0000259" key="7">
    <source>
        <dbReference type="Pfam" id="PF01432"/>
    </source>
</evidence>
<feature type="domain" description="Peptidase M3A/M3B catalytic" evidence="7">
    <location>
        <begin position="200"/>
        <end position="580"/>
    </location>
</feature>
<protein>
    <recommendedName>
        <fullName evidence="6">Oligopeptidase F</fullName>
        <ecNumber evidence="6">3.4.24.-</ecNumber>
    </recommendedName>
</protein>
<name>A0A9D1HQE0_9FIRM</name>
<evidence type="ECO:0000259" key="8">
    <source>
        <dbReference type="Pfam" id="PF08439"/>
    </source>
</evidence>
<keyword evidence="3 6" id="KW-0378">Hydrolase</keyword>
<dbReference type="InterPro" id="IPR045090">
    <property type="entry name" value="Pept_M3A_M3B"/>
</dbReference>
<keyword evidence="1 6" id="KW-0645">Protease</keyword>
<evidence type="ECO:0000256" key="4">
    <source>
        <dbReference type="ARBA" id="ARBA00022833"/>
    </source>
</evidence>
<dbReference type="Proteomes" id="UP000824088">
    <property type="component" value="Unassembled WGS sequence"/>
</dbReference>
<dbReference type="GO" id="GO:0046872">
    <property type="term" value="F:metal ion binding"/>
    <property type="evidence" value="ECO:0007669"/>
    <property type="project" value="UniProtKB-UniRule"/>
</dbReference>
<dbReference type="AlphaFoldDB" id="A0A9D1HQE0"/>
<comment type="function">
    <text evidence="6">Has oligopeptidase activity and degrades a variety of small bioactive peptides.</text>
</comment>
<dbReference type="InterPro" id="IPR013647">
    <property type="entry name" value="OligopepF_N_dom"/>
</dbReference>
<gene>
    <name evidence="9" type="primary">pepF</name>
    <name evidence="9" type="ORF">IAD51_00450</name>
</gene>
<dbReference type="EMBL" id="DVMN01000007">
    <property type="protein sequence ID" value="HIU20701.1"/>
    <property type="molecule type" value="Genomic_DNA"/>
</dbReference>
<reference evidence="9" key="2">
    <citation type="journal article" date="2021" name="PeerJ">
        <title>Extensive microbial diversity within the chicken gut microbiome revealed by metagenomics and culture.</title>
        <authorList>
            <person name="Gilroy R."/>
            <person name="Ravi A."/>
            <person name="Getino M."/>
            <person name="Pursley I."/>
            <person name="Horton D.L."/>
            <person name="Alikhan N.F."/>
            <person name="Baker D."/>
            <person name="Gharbi K."/>
            <person name="Hall N."/>
            <person name="Watson M."/>
            <person name="Adriaenssens E.M."/>
            <person name="Foster-Nyarko E."/>
            <person name="Jarju S."/>
            <person name="Secka A."/>
            <person name="Antonio M."/>
            <person name="Oren A."/>
            <person name="Chaudhuri R.R."/>
            <person name="La Ragione R."/>
            <person name="Hildebrand F."/>
            <person name="Pallen M.J."/>
        </authorList>
    </citation>
    <scope>NUCLEOTIDE SEQUENCE</scope>
    <source>
        <strain evidence="9">1063</strain>
    </source>
</reference>
<comment type="cofactor">
    <cofactor evidence="6">
        <name>Zn(2+)</name>
        <dbReference type="ChEBI" id="CHEBI:29105"/>
    </cofactor>
    <text evidence="6">Binds 1 zinc ion.</text>
</comment>
<dbReference type="InterPro" id="IPR042088">
    <property type="entry name" value="OligoPept_F_C"/>
</dbReference>
<dbReference type="PANTHER" id="PTHR11804">
    <property type="entry name" value="PROTEASE M3 THIMET OLIGOPEPTIDASE-RELATED"/>
    <property type="match status" value="1"/>
</dbReference>
<dbReference type="PANTHER" id="PTHR11804:SF84">
    <property type="entry name" value="SACCHAROLYSIN"/>
    <property type="match status" value="1"/>
</dbReference>
<dbReference type="Gene3D" id="1.10.1370.20">
    <property type="entry name" value="Oligoendopeptidase f, C-terminal domain"/>
    <property type="match status" value="1"/>
</dbReference>
<evidence type="ECO:0000313" key="9">
    <source>
        <dbReference type="EMBL" id="HIU20701.1"/>
    </source>
</evidence>
<keyword evidence="4 6" id="KW-0862">Zinc</keyword>
<dbReference type="Gene3D" id="1.10.287.830">
    <property type="entry name" value="putative peptidase helix hairpin domain like"/>
    <property type="match status" value="1"/>
</dbReference>
<reference evidence="9" key="1">
    <citation type="submission" date="2020-10" db="EMBL/GenBank/DDBJ databases">
        <authorList>
            <person name="Gilroy R."/>
        </authorList>
    </citation>
    <scope>NUCLEOTIDE SEQUENCE</scope>
    <source>
        <strain evidence="9">1063</strain>
    </source>
</reference>
<evidence type="ECO:0000313" key="10">
    <source>
        <dbReference type="Proteomes" id="UP000824088"/>
    </source>
</evidence>
<evidence type="ECO:0000256" key="6">
    <source>
        <dbReference type="RuleBase" id="RU368091"/>
    </source>
</evidence>
<dbReference type="SUPFAM" id="SSF55486">
    <property type="entry name" value="Metalloproteases ('zincins'), catalytic domain"/>
    <property type="match status" value="1"/>
</dbReference>
<dbReference type="GO" id="GO:0006508">
    <property type="term" value="P:proteolysis"/>
    <property type="evidence" value="ECO:0007669"/>
    <property type="project" value="UniProtKB-KW"/>
</dbReference>
<comment type="similarity">
    <text evidence="6">Belongs to the peptidase M3B family.</text>
</comment>
<accession>A0A9D1HQE0</accession>